<proteinExistence type="predicted"/>
<reference evidence="6 7" key="1">
    <citation type="journal article" date="2019" name="Genome Biol. Evol.">
        <title>Whole-Genome Sequencing of the Giant Devil Catfish, Bagarius yarrelli.</title>
        <authorList>
            <person name="Jiang W."/>
            <person name="Lv Y."/>
            <person name="Cheng L."/>
            <person name="Yang K."/>
            <person name="Chao B."/>
            <person name="Wang X."/>
            <person name="Li Y."/>
            <person name="Pan X."/>
            <person name="You X."/>
            <person name="Zhang Y."/>
            <person name="Yang J."/>
            <person name="Li J."/>
            <person name="Zhang X."/>
            <person name="Liu S."/>
            <person name="Sun C."/>
            <person name="Yang J."/>
            <person name="Shi Q."/>
        </authorList>
    </citation>
    <scope>NUCLEOTIDE SEQUENCE [LARGE SCALE GENOMIC DNA]</scope>
    <source>
        <strain evidence="6">JWS20170419001</strain>
        <tissue evidence="6">Muscle</tissue>
    </source>
</reference>
<dbReference type="Gene3D" id="1.20.920.10">
    <property type="entry name" value="Bromodomain-like"/>
    <property type="match status" value="1"/>
</dbReference>
<feature type="coiled-coil region" evidence="3">
    <location>
        <begin position="772"/>
        <end position="799"/>
    </location>
</feature>
<dbReference type="OrthoDB" id="21449at2759"/>
<dbReference type="Proteomes" id="UP000319801">
    <property type="component" value="Unassembled WGS sequence"/>
</dbReference>
<dbReference type="PROSITE" id="PS50014">
    <property type="entry name" value="BROMODOMAIN_2"/>
    <property type="match status" value="1"/>
</dbReference>
<evidence type="ECO:0000256" key="4">
    <source>
        <dbReference type="SAM" id="MobiDB-lite"/>
    </source>
</evidence>
<feature type="compositionally biased region" description="Basic and acidic residues" evidence="4">
    <location>
        <begin position="878"/>
        <end position="889"/>
    </location>
</feature>
<dbReference type="InterPro" id="IPR040214">
    <property type="entry name" value="BRD10"/>
</dbReference>
<accession>A0A556TUA4</accession>
<dbReference type="Pfam" id="PF23450">
    <property type="entry name" value="KIAA2026_hel"/>
    <property type="match status" value="1"/>
</dbReference>
<evidence type="ECO:0000256" key="1">
    <source>
        <dbReference type="ARBA" id="ARBA00023117"/>
    </source>
</evidence>
<feature type="region of interest" description="Disordered" evidence="4">
    <location>
        <begin position="1"/>
        <end position="21"/>
    </location>
</feature>
<gene>
    <name evidence="6" type="ORF">Baya_3048</name>
</gene>
<evidence type="ECO:0000313" key="7">
    <source>
        <dbReference type="Proteomes" id="UP000319801"/>
    </source>
</evidence>
<evidence type="ECO:0000313" key="6">
    <source>
        <dbReference type="EMBL" id="TSK72064.1"/>
    </source>
</evidence>
<comment type="caution">
    <text evidence="6">The sequence shown here is derived from an EMBL/GenBank/DDBJ whole genome shotgun (WGS) entry which is preliminary data.</text>
</comment>
<dbReference type="InterPro" id="IPR056522">
    <property type="entry name" value="KIAA2026_hel"/>
</dbReference>
<protein>
    <recommendedName>
        <fullName evidence="5">Bromo domain-containing protein</fullName>
    </recommendedName>
</protein>
<evidence type="ECO:0000256" key="2">
    <source>
        <dbReference type="PROSITE-ProRule" id="PRU00035"/>
    </source>
</evidence>
<name>A0A556TUA4_BAGYA</name>
<dbReference type="InterPro" id="IPR001487">
    <property type="entry name" value="Bromodomain"/>
</dbReference>
<dbReference type="SMART" id="SM00297">
    <property type="entry name" value="BROMO"/>
    <property type="match status" value="1"/>
</dbReference>
<dbReference type="SUPFAM" id="SSF47370">
    <property type="entry name" value="Bromodomain"/>
    <property type="match status" value="1"/>
</dbReference>
<organism evidence="6 7">
    <name type="scientific">Bagarius yarrelli</name>
    <name type="common">Goonch</name>
    <name type="synonym">Bagrus yarrelli</name>
    <dbReference type="NCBI Taxonomy" id="175774"/>
    <lineage>
        <taxon>Eukaryota</taxon>
        <taxon>Metazoa</taxon>
        <taxon>Chordata</taxon>
        <taxon>Craniata</taxon>
        <taxon>Vertebrata</taxon>
        <taxon>Euteleostomi</taxon>
        <taxon>Actinopterygii</taxon>
        <taxon>Neopterygii</taxon>
        <taxon>Teleostei</taxon>
        <taxon>Ostariophysi</taxon>
        <taxon>Siluriformes</taxon>
        <taxon>Sisoridae</taxon>
        <taxon>Sisorinae</taxon>
        <taxon>Bagarius</taxon>
    </lineage>
</organism>
<sequence>MKVHLELDDKTDTAPSSHMPDYTIQGQKDIAGLEENEKNLVFVDHLCRSTLFDQAGSNYFGNDCLQISEILCNGSVTEAQSAISHCELDMLENSEDSCSIPENSDHNDSFTPEIQQAHRIFQSFLLEKHKAVTAPFWVPVGDQDRNDMCFQKIEHKFNKREYESITDFVADFRQMLENCYRYHGIDHWISKQAQKLEIMLEQKLTLLSRTLREKTALVVTSRGRFGTEDEKAPVGTSSRRRTVPRNLAAISVCGSESIMVQALRLEEQQRAREEKRQRDLEKREAGEVSAKEVEEWEHSLLSLAEPWPISTMWELPAIGHFLCLAQTALNLPEIVFFELERCLLMPRCSSFLAKIMTSLLCPPHKRITLHRRPALPYRRWEAELRKKVLGWYQSIGRAKDQEACAEHLGLCHQFFWTLGESSPLEEKPFHLLPFNQRVWLLKGLCDNVYETQKDIQDAVLGQPIHECRESILGYDSQENTYIHFPHFCGADLRIYCQSPCLPLEFPLPSFTVKKLEPEMVDRAEKNLSTSPEVKAGKWEFCLRLRDDGSEESEVDYKGPDGFQFHYENLSSLELIKDKSMELKQSLEDKKDTDYELSPKVGIKCHMGKFPAKTLSTNAIESFLPSEIGATVKKESVCQDGHPCPKCSMDSLTDPEPHSCLCFTAISDRTAVVIFQPPSVLRAGELQSKKKRQKKKKETFLGIKDRTGKLGLKRFRKARRANSTMSKVAVDLKKKDKRKRQKLGKKIVQKNIQGKNKAHPPQLPTFKLVCRSLDELRDLISKTEDELDELESTKKRCERWCIKREAVKELHITLIRLLNELLPWEPKLLKAFYKNRARLKKESDDFKKHPEYENFVREELVAFDLDGDAYKEGSSSMENSKELKDEDKNERKLEGLGTTDSENHFGNHSSADSVSRPEINISLSESGPLTRSSKRQQTGGLDEDISVSKKGKMVTDDFGTPEPQTKVTSENQSMAGANVSSTGTISAVTAPLGGFQRRCNPIQALLAKSVGNKVTLISHPQLAVVDRTLQCPKKTFSAALTTTNPMAVCQPLPQPTPVSMQTHTSTTSSVQGPLQILCKAPEGLNLVRNGTPVKLSVQPVIHQKTEEKAMQQVILLPTNLLIQKTEEKTTPQPCSITAVTTSKPAALLSSTPGFTQPNRIPVLQASPLKNISTAITSFPVLPSLQKSTSCGVSPARKRNADPSSSHKQSTTSTTTTTDPNKCDLNQELKTVCIRDSESILVTTRGGNTGVVKVQTSESGASVLPPNPIFTLPSIFQAYLLPKATTVTTCTTQTSTSSKFLPDFSPQTEKGISLNPAPQSPLKCSNPVKPSPLMEKLSCAVPFNNDLPTPIGSVSDNEAISSQILIGINSLVSAKSQTNSSLSSSGWAVQTASSENLSRLTHNKSQESTNNPALPSLQKVFFVTSTTNVSTPASNVITSAPSVFAASRGKFMGPSDSACSTVTVAKELVTSESNNIVKTTSLNVMKLKPNPAQAIASTGTLTEAQGVNVTGLAPRTLNRTAVPSTKTASAPKFSPLIVSSGQIFVLNNNPAANSCSSLNSPVKETGSSDGKCVKFSTCDIRHMPSSELLSAVQQKSVFQSLSTAISVSEILNNRSELVVNSSVPNIVSTSIPRSVMQDKPVESTSVSTASTTVNLPFISSMARICQPMTLNTTTAKPLLDNACTTTKSVMASTIRPPINAFTGTTTIQEKVVINTTYPLAPGTQLLINNTRFVVPAQGLAPGSHVLFISSPSVHPTGQLGPNPPNPVPRMGGTLTTSPAISVVNGLGMVALDKMPQDTSVRQPTPTKTNQPVSLNVLTAVRPSQGSINLSSLAQPSPLGTAQSFGQQTMNHIVGLPSFSLPEVKKFSAASSCIVTSCPQKNITVSAQSQITLPSTTIPDILQTEPNNAAPKVLTVVKPGISLSSSVISMPPTQTLPLATVPPVGGTISSCQTTCVATVSPSINTLLMATCQPVSPVQPENIRMTVTNNPAQVSGVKTIHTPSKLLLSPDGAVLNVLSCPSLQTLPVMTDKSTMGITTFNAPILHILDSQKKVTSNNSESFNPVQNKNN</sequence>
<dbReference type="PANTHER" id="PTHR31095:SF3">
    <property type="entry name" value="RIKEN CDNA 9930021J03 GENE"/>
    <property type="match status" value="1"/>
</dbReference>
<feature type="compositionally biased region" description="Basic and acidic residues" evidence="4">
    <location>
        <begin position="1"/>
        <end position="12"/>
    </location>
</feature>
<keyword evidence="1 2" id="KW-0103">Bromodomain</keyword>
<feature type="region of interest" description="Disordered" evidence="4">
    <location>
        <begin position="894"/>
        <end position="977"/>
    </location>
</feature>
<feature type="compositionally biased region" description="Polar residues" evidence="4">
    <location>
        <begin position="920"/>
        <end position="938"/>
    </location>
</feature>
<feature type="domain" description="Bromo" evidence="5">
    <location>
        <begin position="145"/>
        <end position="190"/>
    </location>
</feature>
<dbReference type="EMBL" id="VCAZ01000019">
    <property type="protein sequence ID" value="TSK72064.1"/>
    <property type="molecule type" value="Genomic_DNA"/>
</dbReference>
<feature type="compositionally biased region" description="Polar residues" evidence="4">
    <location>
        <begin position="961"/>
        <end position="977"/>
    </location>
</feature>
<keyword evidence="3" id="KW-0175">Coiled coil</keyword>
<dbReference type="Pfam" id="PF00439">
    <property type="entry name" value="Bromodomain"/>
    <property type="match status" value="1"/>
</dbReference>
<dbReference type="InterPro" id="IPR036427">
    <property type="entry name" value="Bromodomain-like_sf"/>
</dbReference>
<dbReference type="PANTHER" id="PTHR31095">
    <property type="entry name" value="RIKEN CDNA 9930021J03 GENE"/>
    <property type="match status" value="1"/>
</dbReference>
<feature type="region of interest" description="Disordered" evidence="4">
    <location>
        <begin position="1185"/>
        <end position="1220"/>
    </location>
</feature>
<evidence type="ECO:0000259" key="5">
    <source>
        <dbReference type="PROSITE" id="PS50014"/>
    </source>
</evidence>
<feature type="compositionally biased region" description="Polar residues" evidence="4">
    <location>
        <begin position="897"/>
        <end position="912"/>
    </location>
</feature>
<evidence type="ECO:0000256" key="3">
    <source>
        <dbReference type="SAM" id="Coils"/>
    </source>
</evidence>
<dbReference type="CDD" id="cd04369">
    <property type="entry name" value="Bromodomain"/>
    <property type="match status" value="1"/>
</dbReference>
<feature type="region of interest" description="Disordered" evidence="4">
    <location>
        <begin position="870"/>
        <end position="889"/>
    </location>
</feature>
<keyword evidence="7" id="KW-1185">Reference proteome</keyword>
<feature type="compositionally biased region" description="Low complexity" evidence="4">
    <location>
        <begin position="1202"/>
        <end position="1216"/>
    </location>
</feature>